<name>A0A5E4FEM1_PRUDU</name>
<dbReference type="Proteomes" id="UP000327085">
    <property type="component" value="Chromosome 8"/>
</dbReference>
<keyword evidence="2" id="KW-0479">Metal-binding</keyword>
<proteinExistence type="inferred from homology"/>
<gene>
    <name evidence="4" type="ORF">ALMOND_2B001878</name>
</gene>
<dbReference type="OMA" id="KGSKWSG"/>
<dbReference type="InterPro" id="IPR000316">
    <property type="entry name" value="Metallthion_15"/>
</dbReference>
<dbReference type="PANTHER" id="PTHR48198:SF1">
    <property type="entry name" value="METALLOTHIONEIN-LIKE PROTEIN 4A-RELATED"/>
    <property type="match status" value="1"/>
</dbReference>
<accession>A0A5E4FEM1</accession>
<dbReference type="InParanoid" id="A0A5E4FEM1"/>
<comment type="similarity">
    <text evidence="1">Belongs to the metallothionein superfamily. Type 15 family.</text>
</comment>
<evidence type="ECO:0000256" key="1">
    <source>
        <dbReference type="ARBA" id="ARBA00005802"/>
    </source>
</evidence>
<dbReference type="EMBL" id="CABIKO010000109">
    <property type="protein sequence ID" value="VVA26584.1"/>
    <property type="molecule type" value="Genomic_DNA"/>
</dbReference>
<protein>
    <submittedName>
        <fullName evidence="4">PREDICTED: metallothionein</fullName>
    </submittedName>
</protein>
<dbReference type="SMR" id="A0A5E4FEM1"/>
<organism evidence="4 5">
    <name type="scientific">Prunus dulcis</name>
    <name type="common">Almond</name>
    <name type="synonym">Amygdalus dulcis</name>
    <dbReference type="NCBI Taxonomy" id="3755"/>
    <lineage>
        <taxon>Eukaryota</taxon>
        <taxon>Viridiplantae</taxon>
        <taxon>Streptophyta</taxon>
        <taxon>Embryophyta</taxon>
        <taxon>Tracheophyta</taxon>
        <taxon>Spermatophyta</taxon>
        <taxon>Magnoliopsida</taxon>
        <taxon>eudicotyledons</taxon>
        <taxon>Gunneridae</taxon>
        <taxon>Pentapetalae</taxon>
        <taxon>rosids</taxon>
        <taxon>fabids</taxon>
        <taxon>Rosales</taxon>
        <taxon>Rosaceae</taxon>
        <taxon>Amygdaloideae</taxon>
        <taxon>Amygdaleae</taxon>
        <taxon>Prunus</taxon>
    </lineage>
</organism>
<dbReference type="GO" id="GO:0008270">
    <property type="term" value="F:zinc ion binding"/>
    <property type="evidence" value="ECO:0007669"/>
    <property type="project" value="InterPro"/>
</dbReference>
<evidence type="ECO:0000256" key="3">
    <source>
        <dbReference type="ARBA" id="ARBA00022851"/>
    </source>
</evidence>
<evidence type="ECO:0000313" key="5">
    <source>
        <dbReference type="Proteomes" id="UP000327085"/>
    </source>
</evidence>
<keyword evidence="3" id="KW-0480">Metal-thiolate cluster</keyword>
<dbReference type="PANTHER" id="PTHR48198">
    <property type="entry name" value="EC PROTEIN HOMOLOG"/>
    <property type="match status" value="1"/>
</dbReference>
<evidence type="ECO:0000313" key="4">
    <source>
        <dbReference type="EMBL" id="VVA26584.1"/>
    </source>
</evidence>
<dbReference type="Pfam" id="PF02068">
    <property type="entry name" value="Metallothio_PEC"/>
    <property type="match status" value="1"/>
</dbReference>
<evidence type="ECO:0000256" key="2">
    <source>
        <dbReference type="ARBA" id="ARBA00022723"/>
    </source>
</evidence>
<dbReference type="Gramene" id="VVA26584">
    <property type="protein sequence ID" value="VVA26584"/>
    <property type="gene ID" value="Prudul26B001878"/>
</dbReference>
<reference evidence="5" key="1">
    <citation type="journal article" date="2020" name="Plant J.">
        <title>Transposons played a major role in the diversification between the closely related almond and peach genomes: results from the almond genome sequence.</title>
        <authorList>
            <person name="Alioto T."/>
            <person name="Alexiou K.G."/>
            <person name="Bardil A."/>
            <person name="Barteri F."/>
            <person name="Castanera R."/>
            <person name="Cruz F."/>
            <person name="Dhingra A."/>
            <person name="Duval H."/>
            <person name="Fernandez I Marti A."/>
            <person name="Frias L."/>
            <person name="Galan B."/>
            <person name="Garcia J.L."/>
            <person name="Howad W."/>
            <person name="Gomez-Garrido J."/>
            <person name="Gut M."/>
            <person name="Julca I."/>
            <person name="Morata J."/>
            <person name="Puigdomenech P."/>
            <person name="Ribeca P."/>
            <person name="Rubio Cabetas M.J."/>
            <person name="Vlasova A."/>
            <person name="Wirthensohn M."/>
            <person name="Garcia-Mas J."/>
            <person name="Gabaldon T."/>
            <person name="Casacuberta J.M."/>
            <person name="Arus P."/>
        </authorList>
    </citation>
    <scope>NUCLEOTIDE SEQUENCE [LARGE SCALE GENOMIC DNA]</scope>
    <source>
        <strain evidence="5">cv. Texas</strain>
    </source>
</reference>
<dbReference type="PRINTS" id="PR00877">
    <property type="entry name" value="MTPLANTPEC"/>
</dbReference>
<sequence>MALGGTIKGSKWSGAAKQVEWRASCYSLSLIWHSCMALGGTIKGSKWSGAANNPNQEAKMADTTTAGGIKASCNDSCGCPNPCPGGVNCRCTNTAEATSGGGDHMTCSCGEHCGCNPCTCAKSVVSTKTGKAYCKCGEGCACVSCAA</sequence>
<dbReference type="AlphaFoldDB" id="A0A5E4FEM1"/>